<gene>
    <name evidence="2" type="ORF">Tci_034377</name>
</gene>
<dbReference type="AlphaFoldDB" id="A0A6L2LMT1"/>
<reference evidence="2" key="1">
    <citation type="journal article" date="2019" name="Sci. Rep.">
        <title>Draft genome of Tanacetum cinerariifolium, the natural source of mosquito coil.</title>
        <authorList>
            <person name="Yamashiro T."/>
            <person name="Shiraishi A."/>
            <person name="Satake H."/>
            <person name="Nakayama K."/>
        </authorList>
    </citation>
    <scope>NUCLEOTIDE SEQUENCE</scope>
</reference>
<evidence type="ECO:0000256" key="1">
    <source>
        <dbReference type="SAM" id="Coils"/>
    </source>
</evidence>
<keyword evidence="1" id="KW-0175">Coiled coil</keyword>
<comment type="caution">
    <text evidence="2">The sequence shown here is derived from an EMBL/GenBank/DDBJ whole genome shotgun (WGS) entry which is preliminary data.</text>
</comment>
<evidence type="ECO:0000313" key="2">
    <source>
        <dbReference type="EMBL" id="GEU62399.1"/>
    </source>
</evidence>
<organism evidence="2">
    <name type="scientific">Tanacetum cinerariifolium</name>
    <name type="common">Dalmatian daisy</name>
    <name type="synonym">Chrysanthemum cinerariifolium</name>
    <dbReference type="NCBI Taxonomy" id="118510"/>
    <lineage>
        <taxon>Eukaryota</taxon>
        <taxon>Viridiplantae</taxon>
        <taxon>Streptophyta</taxon>
        <taxon>Embryophyta</taxon>
        <taxon>Tracheophyta</taxon>
        <taxon>Spermatophyta</taxon>
        <taxon>Magnoliopsida</taxon>
        <taxon>eudicotyledons</taxon>
        <taxon>Gunneridae</taxon>
        <taxon>Pentapetalae</taxon>
        <taxon>asterids</taxon>
        <taxon>campanulids</taxon>
        <taxon>Asterales</taxon>
        <taxon>Asteraceae</taxon>
        <taxon>Asteroideae</taxon>
        <taxon>Anthemideae</taxon>
        <taxon>Anthemidinae</taxon>
        <taxon>Tanacetum</taxon>
    </lineage>
</organism>
<sequence>MGVFSGVVAANMVVVMGTAKKPDGGVIYLPFVMPEKVVGYNREKIPFGLRRGGLRTGEEEIVEEEGLLKFLRERCDDLRRKRARHRVLIRDMEALGDRGMAVDSLESLKQTHARETTKLAGLTDVMAETLAGIHEKEGHVARLDLND</sequence>
<keyword evidence="2" id="KW-0378">Hydrolase</keyword>
<dbReference type="GO" id="GO:0016787">
    <property type="term" value="F:hydrolase activity"/>
    <property type="evidence" value="ECO:0007669"/>
    <property type="project" value="UniProtKB-KW"/>
</dbReference>
<proteinExistence type="predicted"/>
<feature type="coiled-coil region" evidence="1">
    <location>
        <begin position="54"/>
        <end position="88"/>
    </location>
</feature>
<name>A0A6L2LMT1_TANCI</name>
<dbReference type="EMBL" id="BKCJ010004668">
    <property type="protein sequence ID" value="GEU62399.1"/>
    <property type="molecule type" value="Genomic_DNA"/>
</dbReference>
<accession>A0A6L2LMT1</accession>
<protein>
    <submittedName>
        <fullName evidence="2">Glycoside hydrolase, family 79</fullName>
    </submittedName>
</protein>